<dbReference type="GO" id="GO:0007188">
    <property type="term" value="P:adenylate cyclase-modulating G protein-coupled receptor signaling pathway"/>
    <property type="evidence" value="ECO:0007669"/>
    <property type="project" value="TreeGrafter"/>
</dbReference>
<organism evidence="10">
    <name type="scientific">Naegleria gruberi</name>
    <name type="common">Amoeba</name>
    <dbReference type="NCBI Taxonomy" id="5762"/>
    <lineage>
        <taxon>Eukaryota</taxon>
        <taxon>Discoba</taxon>
        <taxon>Heterolobosea</taxon>
        <taxon>Tetramitia</taxon>
        <taxon>Eutetramitia</taxon>
        <taxon>Vahlkampfiidae</taxon>
        <taxon>Naegleria</taxon>
    </lineage>
</organism>
<dbReference type="OMA" id="MRIIHDV"/>
<dbReference type="InterPro" id="IPR027417">
    <property type="entry name" value="P-loop_NTPase"/>
</dbReference>
<dbReference type="VEuPathDB" id="AmoebaDB:NAEGRDRAFT_81338"/>
<dbReference type="Gene3D" id="1.10.400.10">
    <property type="entry name" value="GI Alpha 1, domain 2-like"/>
    <property type="match status" value="1"/>
</dbReference>
<dbReference type="AlphaFoldDB" id="D2VV73"/>
<feature type="binding site" evidence="7">
    <location>
        <position position="39"/>
    </location>
    <ligand>
        <name>Mg(2+)</name>
        <dbReference type="ChEBI" id="CHEBI:18420"/>
    </ligand>
</feature>
<evidence type="ECO:0000256" key="8">
    <source>
        <dbReference type="SAM" id="MobiDB-lite"/>
    </source>
</evidence>
<dbReference type="FunCoup" id="D2VV73">
    <property type="interactions" value="107"/>
</dbReference>
<dbReference type="STRING" id="5762.D2VV73"/>
<dbReference type="GO" id="GO:0046872">
    <property type="term" value="F:metal ion binding"/>
    <property type="evidence" value="ECO:0007669"/>
    <property type="project" value="UniProtKB-KW"/>
</dbReference>
<dbReference type="GO" id="GO:0005737">
    <property type="term" value="C:cytoplasm"/>
    <property type="evidence" value="ECO:0007669"/>
    <property type="project" value="TreeGrafter"/>
</dbReference>
<feature type="binding site" evidence="6">
    <location>
        <begin position="264"/>
        <end position="267"/>
    </location>
    <ligand>
        <name>GTP</name>
        <dbReference type="ChEBI" id="CHEBI:37565"/>
    </ligand>
</feature>
<dbReference type="GO" id="GO:0001664">
    <property type="term" value="F:G protein-coupled receptor binding"/>
    <property type="evidence" value="ECO:0007669"/>
    <property type="project" value="TreeGrafter"/>
</dbReference>
<dbReference type="FunFam" id="1.10.400.10:FF:000007">
    <property type="entry name" value="Guanine nucleotide-binding protein subunit alpha"/>
    <property type="match status" value="1"/>
</dbReference>
<dbReference type="Gene3D" id="3.40.50.300">
    <property type="entry name" value="P-loop containing nucleotide triphosphate hydrolases"/>
    <property type="match status" value="1"/>
</dbReference>
<name>D2VV73_NAEGR</name>
<dbReference type="Pfam" id="PF00503">
    <property type="entry name" value="G-alpha"/>
    <property type="match status" value="1"/>
</dbReference>
<dbReference type="GO" id="GO:0003924">
    <property type="term" value="F:GTPase activity"/>
    <property type="evidence" value="ECO:0007669"/>
    <property type="project" value="InterPro"/>
</dbReference>
<keyword evidence="3 7" id="KW-0460">Magnesium</keyword>
<evidence type="ECO:0000256" key="7">
    <source>
        <dbReference type="PIRSR" id="PIRSR601019-2"/>
    </source>
</evidence>
<dbReference type="SMART" id="SM00275">
    <property type="entry name" value="G_alpha"/>
    <property type="match status" value="1"/>
</dbReference>
<dbReference type="PROSITE" id="PS51882">
    <property type="entry name" value="G_ALPHA"/>
    <property type="match status" value="1"/>
</dbReference>
<dbReference type="CDD" id="cd00066">
    <property type="entry name" value="G-alpha"/>
    <property type="match status" value="1"/>
</dbReference>
<dbReference type="GO" id="GO:0005525">
    <property type="term" value="F:GTP binding"/>
    <property type="evidence" value="ECO:0007669"/>
    <property type="project" value="UniProtKB-KW"/>
</dbReference>
<evidence type="ECO:0000256" key="3">
    <source>
        <dbReference type="ARBA" id="ARBA00022842"/>
    </source>
</evidence>
<dbReference type="PRINTS" id="PR00318">
    <property type="entry name" value="GPROTEINA"/>
</dbReference>
<keyword evidence="1 7" id="KW-0479">Metal-binding</keyword>
<feature type="binding site" evidence="6">
    <location>
        <begin position="195"/>
        <end position="199"/>
    </location>
    <ligand>
        <name>GTP</name>
        <dbReference type="ChEBI" id="CHEBI:37565"/>
    </ligand>
</feature>
<feature type="region of interest" description="Disordered" evidence="8">
    <location>
        <begin position="1"/>
        <end position="21"/>
    </location>
</feature>
<evidence type="ECO:0000256" key="1">
    <source>
        <dbReference type="ARBA" id="ARBA00022723"/>
    </source>
</evidence>
<evidence type="ECO:0000256" key="6">
    <source>
        <dbReference type="PIRSR" id="PIRSR601019-1"/>
    </source>
</evidence>
<sequence>MACFGKKESSSSSSKKSSHVVKTPPKKILLLGAGDSGKSTIFKQLQRIYNNGFPEEERILKKNIIYENVLRNMMSLIKATHTFQIPIQNEDNRERALKIDQLSSKVLLSIERVWSSELGQEIKALWEDPGVQETFKKKSSFQIEDSAQYYFDNLDRICQNDYIPTEEDIVRARMKTTGLIEQKFHSHETDFVMIDVGGQRNERKKWIHHFEGVDVVLFVTSMSEFDQKCYEDDQTNRMKESLQLFEDHINSRWFTGAQVYLLFNKYDLFEQKINTGVKLSDTFETYSGEKDVTLARNFIINMFTSKDINSKLVNVSCVTALDITELGKQIDSIVKSIITRCNPQMSQSLN</sequence>
<dbReference type="eggNOG" id="KOG0082">
    <property type="taxonomic scope" value="Eukaryota"/>
</dbReference>
<dbReference type="RefSeq" id="XP_002671930.1">
    <property type="nucleotide sequence ID" value="XM_002671884.1"/>
</dbReference>
<dbReference type="OrthoDB" id="5817230at2759"/>
<dbReference type="InterPro" id="IPR001019">
    <property type="entry name" value="Gprotein_alpha_su"/>
</dbReference>
<dbReference type="PANTHER" id="PTHR10218:SF302">
    <property type="entry name" value="GUANINE NUCLEOTIDE-BINDING PROTEIN ALPHA-5 SUBUNIT"/>
    <property type="match status" value="1"/>
</dbReference>
<dbReference type="InParanoid" id="D2VV73"/>
<reference evidence="9 10" key="1">
    <citation type="journal article" date="2010" name="Cell">
        <title>The genome of Naegleria gruberi illuminates early eukaryotic versatility.</title>
        <authorList>
            <person name="Fritz-Laylin L.K."/>
            <person name="Prochnik S.E."/>
            <person name="Ginger M.L."/>
            <person name="Dacks J.B."/>
            <person name="Carpenter M.L."/>
            <person name="Field M.C."/>
            <person name="Kuo A."/>
            <person name="Paredez A."/>
            <person name="Chapman J."/>
            <person name="Pham J."/>
            <person name="Shu S."/>
            <person name="Neupane R."/>
            <person name="Cipriano M."/>
            <person name="Mancuso J."/>
            <person name="Tu H."/>
            <person name="Salamov A."/>
            <person name="Lindquist E."/>
            <person name="Shapiro H."/>
            <person name="Lucas S."/>
            <person name="Grigoriev I.V."/>
            <person name="Cande W.Z."/>
            <person name="Fulton C."/>
            <person name="Rokhsar D.S."/>
            <person name="Dawson S.C."/>
        </authorList>
    </citation>
    <scope>NUCLEOTIDE SEQUENCE [LARGE SCALE GENOMIC DNA]</scope>
    <source>
        <strain evidence="9 10">NEG-M</strain>
    </source>
</reference>
<dbReference type="InterPro" id="IPR011025">
    <property type="entry name" value="GproteinA_insert"/>
</dbReference>
<dbReference type="FunFam" id="3.40.50.300:FF:000692">
    <property type="entry name" value="Guanine nucleotide-binding protein subunit alpha"/>
    <property type="match status" value="1"/>
</dbReference>
<dbReference type="Proteomes" id="UP000006671">
    <property type="component" value="Unassembled WGS sequence"/>
</dbReference>
<evidence type="ECO:0000256" key="4">
    <source>
        <dbReference type="ARBA" id="ARBA00023134"/>
    </source>
</evidence>
<keyword evidence="10" id="KW-1185">Reference proteome</keyword>
<evidence type="ECO:0000313" key="10">
    <source>
        <dbReference type="Proteomes" id="UP000006671"/>
    </source>
</evidence>
<dbReference type="SUPFAM" id="SSF47895">
    <property type="entry name" value="Transducin (alpha subunit), insertion domain"/>
    <property type="match status" value="1"/>
</dbReference>
<gene>
    <name evidence="9" type="ORF">NAEGRDRAFT_81338</name>
</gene>
<feature type="binding site" evidence="7">
    <location>
        <position position="176"/>
    </location>
    <ligand>
        <name>Mg(2+)</name>
        <dbReference type="ChEBI" id="CHEBI:18420"/>
    </ligand>
</feature>
<evidence type="ECO:0000256" key="5">
    <source>
        <dbReference type="ARBA" id="ARBA00023224"/>
    </source>
</evidence>
<proteinExistence type="predicted"/>
<keyword evidence="5" id="KW-0807">Transducer</keyword>
<protein>
    <submittedName>
        <fullName evidence="9">Guanine nucleotide-binding protein alpha-1 subunit</fullName>
    </submittedName>
</protein>
<feature type="binding site" evidence="6">
    <location>
        <position position="320"/>
    </location>
    <ligand>
        <name>GTP</name>
        <dbReference type="ChEBI" id="CHEBI:37565"/>
    </ligand>
</feature>
<dbReference type="GeneID" id="8853451"/>
<dbReference type="KEGG" id="ngr:NAEGRDRAFT_81338"/>
<dbReference type="EMBL" id="GG738901">
    <property type="protein sequence ID" value="EFC39186.1"/>
    <property type="molecule type" value="Genomic_DNA"/>
</dbReference>
<keyword evidence="4 6" id="KW-0342">GTP-binding</keyword>
<accession>D2VV73</accession>
<feature type="binding site" evidence="6">
    <location>
        <begin position="145"/>
        <end position="146"/>
    </location>
    <ligand>
        <name>GTP</name>
        <dbReference type="ChEBI" id="CHEBI:37565"/>
    </ligand>
</feature>
<dbReference type="SUPFAM" id="SSF52540">
    <property type="entry name" value="P-loop containing nucleoside triphosphate hydrolases"/>
    <property type="match status" value="1"/>
</dbReference>
<dbReference type="PANTHER" id="PTHR10218">
    <property type="entry name" value="GTP-BINDING PROTEIN ALPHA SUBUNIT"/>
    <property type="match status" value="1"/>
</dbReference>
<evidence type="ECO:0000313" key="9">
    <source>
        <dbReference type="EMBL" id="EFC39186.1"/>
    </source>
</evidence>
<dbReference type="GO" id="GO:0032502">
    <property type="term" value="P:developmental process"/>
    <property type="evidence" value="ECO:0007669"/>
    <property type="project" value="UniProtKB-ARBA"/>
</dbReference>
<dbReference type="GO" id="GO:0031683">
    <property type="term" value="F:G-protein beta/gamma-subunit complex binding"/>
    <property type="evidence" value="ECO:0007669"/>
    <property type="project" value="InterPro"/>
</dbReference>
<keyword evidence="2 6" id="KW-0547">Nucleotide-binding</keyword>
<dbReference type="GO" id="GO:0005834">
    <property type="term" value="C:heterotrimeric G-protein complex"/>
    <property type="evidence" value="ECO:0007669"/>
    <property type="project" value="TreeGrafter"/>
</dbReference>
<evidence type="ECO:0000256" key="2">
    <source>
        <dbReference type="ARBA" id="ARBA00022741"/>
    </source>
</evidence>